<gene>
    <name evidence="1" type="ORF">S12H4_28034</name>
</gene>
<organism evidence="1">
    <name type="scientific">marine sediment metagenome</name>
    <dbReference type="NCBI Taxonomy" id="412755"/>
    <lineage>
        <taxon>unclassified sequences</taxon>
        <taxon>metagenomes</taxon>
        <taxon>ecological metagenomes</taxon>
    </lineage>
</organism>
<evidence type="ECO:0000313" key="1">
    <source>
        <dbReference type="EMBL" id="GAJ01438.1"/>
    </source>
</evidence>
<feature type="non-terminal residue" evidence="1">
    <location>
        <position position="41"/>
    </location>
</feature>
<name>X1T7W1_9ZZZZ</name>
<proteinExistence type="predicted"/>
<dbReference type="EMBL" id="BARW01016047">
    <property type="protein sequence ID" value="GAJ01438.1"/>
    <property type="molecule type" value="Genomic_DNA"/>
</dbReference>
<reference evidence="1" key="1">
    <citation type="journal article" date="2014" name="Front. Microbiol.">
        <title>High frequency of phylogenetically diverse reductive dehalogenase-homologous genes in deep subseafloor sedimentary metagenomes.</title>
        <authorList>
            <person name="Kawai M."/>
            <person name="Futagami T."/>
            <person name="Toyoda A."/>
            <person name="Takaki Y."/>
            <person name="Nishi S."/>
            <person name="Hori S."/>
            <person name="Arai W."/>
            <person name="Tsubouchi T."/>
            <person name="Morono Y."/>
            <person name="Uchiyama I."/>
            <person name="Ito T."/>
            <person name="Fujiyama A."/>
            <person name="Inagaki F."/>
            <person name="Takami H."/>
        </authorList>
    </citation>
    <scope>NUCLEOTIDE SEQUENCE</scope>
    <source>
        <strain evidence="1">Expedition CK06-06</strain>
    </source>
</reference>
<dbReference type="AlphaFoldDB" id="X1T7W1"/>
<comment type="caution">
    <text evidence="1">The sequence shown here is derived from an EMBL/GenBank/DDBJ whole genome shotgun (WGS) entry which is preliminary data.</text>
</comment>
<sequence length="41" mass="4379">MRSLVHKASHILDGLYDKGIELALSFTGYYPVVFVGPAGVG</sequence>
<protein>
    <submittedName>
        <fullName evidence="1">Uncharacterized protein</fullName>
    </submittedName>
</protein>
<accession>X1T7W1</accession>